<reference evidence="2 3" key="1">
    <citation type="submission" date="2016-10" db="EMBL/GenBank/DDBJ databases">
        <authorList>
            <person name="de Groot N.N."/>
        </authorList>
    </citation>
    <scope>NUCLEOTIDE SEQUENCE [LARGE SCALE GENOMIC DNA]</scope>
    <source>
        <strain evidence="2 3">DSM 23042</strain>
    </source>
</reference>
<dbReference type="STRING" id="641238.SAMN04490244_10565"/>
<gene>
    <name evidence="2" type="ORF">SAMN04490244_10565</name>
</gene>
<evidence type="ECO:0000313" key="2">
    <source>
        <dbReference type="EMBL" id="SES04968.1"/>
    </source>
</evidence>
<organism evidence="2 3">
    <name type="scientific">Tranquillimonas rosea</name>
    <dbReference type="NCBI Taxonomy" id="641238"/>
    <lineage>
        <taxon>Bacteria</taxon>
        <taxon>Pseudomonadati</taxon>
        <taxon>Pseudomonadota</taxon>
        <taxon>Alphaproteobacteria</taxon>
        <taxon>Rhodobacterales</taxon>
        <taxon>Roseobacteraceae</taxon>
        <taxon>Tranquillimonas</taxon>
    </lineage>
</organism>
<sequence>MTLTVRPAIAADRPALWAMLEPVIRAGETYAYPTDWSEEAAMAHWLSPAHSVFVAADETPLGTYYLKANQAGNGDHVCNAGFVTAPAARGRGVARAMLAHALDEARRQGFAAMQFNCVVATNTRAIAIWQDHGFETVGRLPGAFRHPVEGTVDALVMYRHL</sequence>
<dbReference type="Proteomes" id="UP000198885">
    <property type="component" value="Unassembled WGS sequence"/>
</dbReference>
<dbReference type="GO" id="GO:0005840">
    <property type="term" value="C:ribosome"/>
    <property type="evidence" value="ECO:0007669"/>
    <property type="project" value="UniProtKB-KW"/>
</dbReference>
<feature type="domain" description="N-acetyltransferase" evidence="1">
    <location>
        <begin position="3"/>
        <end position="161"/>
    </location>
</feature>
<keyword evidence="2" id="KW-0687">Ribonucleoprotein</keyword>
<dbReference type="InterPro" id="IPR000182">
    <property type="entry name" value="GNAT_dom"/>
</dbReference>
<dbReference type="PROSITE" id="PS51186">
    <property type="entry name" value="GNAT"/>
    <property type="match status" value="1"/>
</dbReference>
<dbReference type="RefSeq" id="WP_143071512.1">
    <property type="nucleotide sequence ID" value="NZ_CBDDGO010000004.1"/>
</dbReference>
<dbReference type="EMBL" id="FOGU01000005">
    <property type="protein sequence ID" value="SES04968.1"/>
    <property type="molecule type" value="Genomic_DNA"/>
</dbReference>
<evidence type="ECO:0000259" key="1">
    <source>
        <dbReference type="PROSITE" id="PS51186"/>
    </source>
</evidence>
<dbReference type="Pfam" id="PF00583">
    <property type="entry name" value="Acetyltransf_1"/>
    <property type="match status" value="1"/>
</dbReference>
<evidence type="ECO:0000313" key="3">
    <source>
        <dbReference type="Proteomes" id="UP000198885"/>
    </source>
</evidence>
<dbReference type="GO" id="GO:0016747">
    <property type="term" value="F:acyltransferase activity, transferring groups other than amino-acyl groups"/>
    <property type="evidence" value="ECO:0007669"/>
    <property type="project" value="InterPro"/>
</dbReference>
<name>A0A1H9U6W3_9RHOB</name>
<dbReference type="InterPro" id="IPR052742">
    <property type="entry name" value="Mito_N-acetyltransferase"/>
</dbReference>
<proteinExistence type="predicted"/>
<dbReference type="PANTHER" id="PTHR43138:SF1">
    <property type="entry name" value="N-ACETYLTRANSFERASE ACA1"/>
    <property type="match status" value="1"/>
</dbReference>
<protein>
    <submittedName>
        <fullName evidence="2">Ribosomal protein S18 acetylase RimI</fullName>
    </submittedName>
</protein>
<dbReference type="Gene3D" id="3.40.630.30">
    <property type="match status" value="1"/>
</dbReference>
<keyword evidence="2" id="KW-0689">Ribosomal protein</keyword>
<dbReference type="AlphaFoldDB" id="A0A1H9U6W3"/>
<dbReference type="CDD" id="cd04301">
    <property type="entry name" value="NAT_SF"/>
    <property type="match status" value="1"/>
</dbReference>
<dbReference type="InterPro" id="IPR016181">
    <property type="entry name" value="Acyl_CoA_acyltransferase"/>
</dbReference>
<dbReference type="OrthoDB" id="9788300at2"/>
<dbReference type="SUPFAM" id="SSF55729">
    <property type="entry name" value="Acyl-CoA N-acyltransferases (Nat)"/>
    <property type="match status" value="1"/>
</dbReference>
<keyword evidence="3" id="KW-1185">Reference proteome</keyword>
<accession>A0A1H9U6W3</accession>
<dbReference type="PANTHER" id="PTHR43138">
    <property type="entry name" value="ACETYLTRANSFERASE, GNAT FAMILY"/>
    <property type="match status" value="1"/>
</dbReference>